<dbReference type="RefSeq" id="XP_003321148.1">
    <property type="nucleotide sequence ID" value="XM_003321100.1"/>
</dbReference>
<dbReference type="EMBL" id="DS178266">
    <property type="protein sequence ID" value="EFP76729.1"/>
    <property type="molecule type" value="Genomic_DNA"/>
</dbReference>
<reference key="1">
    <citation type="submission" date="2007-01" db="EMBL/GenBank/DDBJ databases">
        <title>The Genome Sequence of Puccinia graminis f. sp. tritici Strain CRL 75-36-700-3.</title>
        <authorList>
            <consortium name="The Broad Institute Genome Sequencing Platform"/>
            <person name="Birren B."/>
            <person name="Lander E."/>
            <person name="Galagan J."/>
            <person name="Nusbaum C."/>
            <person name="Devon K."/>
            <person name="Cuomo C."/>
            <person name="Jaffe D."/>
            <person name="Butler J."/>
            <person name="Alvarez P."/>
            <person name="Gnerre S."/>
            <person name="Grabherr M."/>
            <person name="Mauceli E."/>
            <person name="Brockman W."/>
            <person name="Young S."/>
            <person name="LaButti K."/>
            <person name="Sykes S."/>
            <person name="DeCaprio D."/>
            <person name="Crawford M."/>
            <person name="Koehrsen M."/>
            <person name="Engels R."/>
            <person name="Montgomery P."/>
            <person name="Pearson M."/>
            <person name="Howarth C."/>
            <person name="Larson L."/>
            <person name="White J."/>
            <person name="Zeng Q."/>
            <person name="Kodira C."/>
            <person name="Yandava C."/>
            <person name="Alvarado L."/>
            <person name="O'Leary S."/>
            <person name="Szabo L."/>
            <person name="Dean R."/>
            <person name="Schein J."/>
        </authorList>
    </citation>
    <scope>NUCLEOTIDE SEQUENCE</scope>
    <source>
        <strain>CRL 75-36-700-3</strain>
    </source>
</reference>
<protein>
    <submittedName>
        <fullName evidence="1">Uncharacterized protein</fullName>
    </submittedName>
</protein>
<proteinExistence type="predicted"/>
<dbReference type="VEuPathDB" id="FungiDB:PGTG_02190"/>
<accession>E3JXF4</accession>
<gene>
    <name evidence="1" type="ORF">PGTG_02190</name>
</gene>
<dbReference type="AlphaFoldDB" id="E3JXF4"/>
<dbReference type="HOGENOM" id="CLU_1741465_0_0_1"/>
<organism evidence="1 2">
    <name type="scientific">Puccinia graminis f. sp. tritici (strain CRL 75-36-700-3 / race SCCL)</name>
    <name type="common">Black stem rust fungus</name>
    <dbReference type="NCBI Taxonomy" id="418459"/>
    <lineage>
        <taxon>Eukaryota</taxon>
        <taxon>Fungi</taxon>
        <taxon>Dikarya</taxon>
        <taxon>Basidiomycota</taxon>
        <taxon>Pucciniomycotina</taxon>
        <taxon>Pucciniomycetes</taxon>
        <taxon>Pucciniales</taxon>
        <taxon>Pucciniaceae</taxon>
        <taxon>Puccinia</taxon>
    </lineage>
</organism>
<keyword evidence="2" id="KW-1185">Reference proteome</keyword>
<name>E3JXF4_PUCGT</name>
<evidence type="ECO:0000313" key="2">
    <source>
        <dbReference type="Proteomes" id="UP000008783"/>
    </source>
</evidence>
<reference evidence="2" key="2">
    <citation type="journal article" date="2011" name="Proc. Natl. Acad. Sci. U.S.A.">
        <title>Obligate biotrophy features unraveled by the genomic analysis of rust fungi.</title>
        <authorList>
            <person name="Duplessis S."/>
            <person name="Cuomo C.A."/>
            <person name="Lin Y.-C."/>
            <person name="Aerts A."/>
            <person name="Tisserant E."/>
            <person name="Veneault-Fourrey C."/>
            <person name="Joly D.L."/>
            <person name="Hacquard S."/>
            <person name="Amselem J."/>
            <person name="Cantarel B.L."/>
            <person name="Chiu R."/>
            <person name="Coutinho P.M."/>
            <person name="Feau N."/>
            <person name="Field M."/>
            <person name="Frey P."/>
            <person name="Gelhaye E."/>
            <person name="Goldberg J."/>
            <person name="Grabherr M.G."/>
            <person name="Kodira C.D."/>
            <person name="Kohler A."/>
            <person name="Kuees U."/>
            <person name="Lindquist E.A."/>
            <person name="Lucas S.M."/>
            <person name="Mago R."/>
            <person name="Mauceli E."/>
            <person name="Morin E."/>
            <person name="Murat C."/>
            <person name="Pangilinan J.L."/>
            <person name="Park R."/>
            <person name="Pearson M."/>
            <person name="Quesneville H."/>
            <person name="Rouhier N."/>
            <person name="Sakthikumar S."/>
            <person name="Salamov A.A."/>
            <person name="Schmutz J."/>
            <person name="Selles B."/>
            <person name="Shapiro H."/>
            <person name="Tanguay P."/>
            <person name="Tuskan G.A."/>
            <person name="Henrissat B."/>
            <person name="Van de Peer Y."/>
            <person name="Rouze P."/>
            <person name="Ellis J.G."/>
            <person name="Dodds P.N."/>
            <person name="Schein J.E."/>
            <person name="Zhong S."/>
            <person name="Hamelin R.C."/>
            <person name="Grigoriev I.V."/>
            <person name="Szabo L.J."/>
            <person name="Martin F."/>
        </authorList>
    </citation>
    <scope>NUCLEOTIDE SEQUENCE [LARGE SCALE GENOMIC DNA]</scope>
    <source>
        <strain evidence="2">CRL 75-36-700-3 / race SCCL</strain>
    </source>
</reference>
<dbReference type="KEGG" id="pgr:PGTG_02190"/>
<dbReference type="OrthoDB" id="10519631at2759"/>
<evidence type="ECO:0000313" key="1">
    <source>
        <dbReference type="EMBL" id="EFP76729.1"/>
    </source>
</evidence>
<dbReference type="Proteomes" id="UP000008783">
    <property type="component" value="Unassembled WGS sequence"/>
</dbReference>
<dbReference type="GeneID" id="10528750"/>
<dbReference type="InParanoid" id="E3JXF4"/>
<sequence>MLAGSVKQNVLPKLKNIFIDQIVAALQTVRKIKGFGEQSVNSTRHVQLYDQATLCSRTNPFARGPQHLMNNAKDGFLPTVAPTSSPCWPVPASHIIAKASSPVELVPATVTNHEQEPKDVHHLSGVDSCQVLTVLNGKRLSLDANGKMHG</sequence>